<dbReference type="RefSeq" id="WP_120274367.1">
    <property type="nucleotide sequence ID" value="NZ_RAPN01000002.1"/>
</dbReference>
<keyword evidence="2" id="KW-1185">Reference proteome</keyword>
<dbReference type="Pfam" id="PF00756">
    <property type="entry name" value="Esterase"/>
    <property type="match status" value="1"/>
</dbReference>
<reference evidence="1 2" key="1">
    <citation type="submission" date="2018-09" db="EMBL/GenBank/DDBJ databases">
        <title>Genomic Encyclopedia of Archaeal and Bacterial Type Strains, Phase II (KMG-II): from individual species to whole genera.</title>
        <authorList>
            <person name="Goeker M."/>
        </authorList>
    </citation>
    <scope>NUCLEOTIDE SEQUENCE [LARGE SCALE GENOMIC DNA]</scope>
    <source>
        <strain evidence="1 2">DSM 27148</strain>
    </source>
</reference>
<evidence type="ECO:0000313" key="2">
    <source>
        <dbReference type="Proteomes" id="UP000283387"/>
    </source>
</evidence>
<name>A0A419VYD5_9BACT</name>
<keyword evidence="1" id="KW-0378">Hydrolase</keyword>
<accession>A0A419VYD5</accession>
<dbReference type="Proteomes" id="UP000283387">
    <property type="component" value="Unassembled WGS sequence"/>
</dbReference>
<organism evidence="1 2">
    <name type="scientific">Mangrovibacterium diazotrophicum</name>
    <dbReference type="NCBI Taxonomy" id="1261403"/>
    <lineage>
        <taxon>Bacteria</taxon>
        <taxon>Pseudomonadati</taxon>
        <taxon>Bacteroidota</taxon>
        <taxon>Bacteroidia</taxon>
        <taxon>Marinilabiliales</taxon>
        <taxon>Prolixibacteraceae</taxon>
        <taxon>Mangrovibacterium</taxon>
    </lineage>
</organism>
<dbReference type="InterPro" id="IPR029058">
    <property type="entry name" value="AB_hydrolase_fold"/>
</dbReference>
<dbReference type="PANTHER" id="PTHR48098">
    <property type="entry name" value="ENTEROCHELIN ESTERASE-RELATED"/>
    <property type="match status" value="1"/>
</dbReference>
<dbReference type="PANTHER" id="PTHR48098:SF1">
    <property type="entry name" value="DIACYLGLYCEROL ACYLTRANSFERASE_MYCOLYLTRANSFERASE AG85A"/>
    <property type="match status" value="1"/>
</dbReference>
<proteinExistence type="predicted"/>
<dbReference type="OrthoDB" id="9803578at2"/>
<dbReference type="GO" id="GO:0016747">
    <property type="term" value="F:acyltransferase activity, transferring groups other than amino-acyl groups"/>
    <property type="evidence" value="ECO:0007669"/>
    <property type="project" value="TreeGrafter"/>
</dbReference>
<comment type="caution">
    <text evidence="1">The sequence shown here is derived from an EMBL/GenBank/DDBJ whole genome shotgun (WGS) entry which is preliminary data.</text>
</comment>
<evidence type="ECO:0000313" key="1">
    <source>
        <dbReference type="EMBL" id="RKD88184.1"/>
    </source>
</evidence>
<sequence>MKKLTTTILLIFLVFAGFAQWPGWGKVEYKTMPSKILNQDREYAVYLPPNYEKNTDKNYPVLYLLHGGGGSHTDWPEKGSLAGIANQLMLSNEATEMIIICPEAGKDFMNYFNNPDWRYEDYFFDEMIPFVESNYRVIADKGHRALAGLSMGGQGTVVYAQHHPEMFCAAYTMSGYLYRHDNLFWIDFNDPVQKKVHQLVEDNNCVKFVNEASPEKIANLKTVKWFVDCGDDDFTLKANLEFVLAMQAAEIPLQTRIRDGNHTWEYWHSALYIALPFVSDIFRDNSIQQQ</sequence>
<dbReference type="InterPro" id="IPR000801">
    <property type="entry name" value="Esterase-like"/>
</dbReference>
<dbReference type="EMBL" id="RAPN01000002">
    <property type="protein sequence ID" value="RKD88184.1"/>
    <property type="molecule type" value="Genomic_DNA"/>
</dbReference>
<dbReference type="InterPro" id="IPR050583">
    <property type="entry name" value="Mycobacterial_A85_antigen"/>
</dbReference>
<dbReference type="GO" id="GO:0016787">
    <property type="term" value="F:hydrolase activity"/>
    <property type="evidence" value="ECO:0007669"/>
    <property type="project" value="UniProtKB-KW"/>
</dbReference>
<protein>
    <submittedName>
        <fullName evidence="1">S-formylglutathione hydrolase FrmB</fullName>
    </submittedName>
</protein>
<gene>
    <name evidence="1" type="ORF">BC643_3327</name>
</gene>
<dbReference type="AlphaFoldDB" id="A0A419VYD5"/>
<dbReference type="Gene3D" id="3.40.50.1820">
    <property type="entry name" value="alpha/beta hydrolase"/>
    <property type="match status" value="1"/>
</dbReference>
<dbReference type="SUPFAM" id="SSF53474">
    <property type="entry name" value="alpha/beta-Hydrolases"/>
    <property type="match status" value="1"/>
</dbReference>